<feature type="transmembrane region" description="Helical" evidence="1">
    <location>
        <begin position="209"/>
        <end position="228"/>
    </location>
</feature>
<dbReference type="STRING" id="355548.SAMN04487945_2822"/>
<dbReference type="Proteomes" id="UP000198518">
    <property type="component" value="Unassembled WGS sequence"/>
</dbReference>
<sequence length="229" mass="24193">MNVRDRTRGVLPFLALGVVGWLFDWIRLRDPVPTAVESGFYTGQVDVHLLGFPTGVQVTGLWSGTLYGLRLPSLIEILGLYAALHAVAAVVAGVAYARMLPDAPRPTPAVYARLFVVALLATALVHPLFAVARVEFLLVVAYLFVLVLGVLPTLLLVGPTLVAERASVRDAWRMAEARLHGQRARVLVGLLLVGVAADALVSAPVAGGFLGTAGGGFAYAVLATRAYAT</sequence>
<keyword evidence="1" id="KW-1133">Transmembrane helix</keyword>
<feature type="transmembrane region" description="Helical" evidence="1">
    <location>
        <begin position="9"/>
        <end position="28"/>
    </location>
</feature>
<organism evidence="2 3">
    <name type="scientific">Halobacterium jilantaiense</name>
    <dbReference type="NCBI Taxonomy" id="355548"/>
    <lineage>
        <taxon>Archaea</taxon>
        <taxon>Methanobacteriati</taxon>
        <taxon>Methanobacteriota</taxon>
        <taxon>Stenosarchaea group</taxon>
        <taxon>Halobacteria</taxon>
        <taxon>Halobacteriales</taxon>
        <taxon>Halobacteriaceae</taxon>
        <taxon>Halobacterium</taxon>
    </lineage>
</organism>
<evidence type="ECO:0000256" key="1">
    <source>
        <dbReference type="SAM" id="Phobius"/>
    </source>
</evidence>
<feature type="transmembrane region" description="Helical" evidence="1">
    <location>
        <begin position="77"/>
        <end position="97"/>
    </location>
</feature>
<dbReference type="AlphaFoldDB" id="A0A1I0QPX8"/>
<proteinExistence type="predicted"/>
<name>A0A1I0QPX8_9EURY</name>
<evidence type="ECO:0000313" key="2">
    <source>
        <dbReference type="EMBL" id="SEW29369.1"/>
    </source>
</evidence>
<protein>
    <submittedName>
        <fullName evidence="2">Uncharacterized protein</fullName>
    </submittedName>
</protein>
<keyword evidence="1" id="KW-0472">Membrane</keyword>
<feature type="transmembrane region" description="Helical" evidence="1">
    <location>
        <begin position="136"/>
        <end position="163"/>
    </location>
</feature>
<reference evidence="2 3" key="1">
    <citation type="submission" date="2016-10" db="EMBL/GenBank/DDBJ databases">
        <authorList>
            <person name="de Groot N.N."/>
        </authorList>
    </citation>
    <scope>NUCLEOTIDE SEQUENCE [LARGE SCALE GENOMIC DNA]</scope>
    <source>
        <strain evidence="2 3">CGMCC 1.5337</strain>
    </source>
</reference>
<dbReference type="OrthoDB" id="163483at2157"/>
<keyword evidence="1" id="KW-0812">Transmembrane</keyword>
<dbReference type="RefSeq" id="WP_089670102.1">
    <property type="nucleotide sequence ID" value="NZ_FOJA01000001.1"/>
</dbReference>
<accession>A0A1I0QPX8</accession>
<dbReference type="EMBL" id="FOJA01000001">
    <property type="protein sequence ID" value="SEW29369.1"/>
    <property type="molecule type" value="Genomic_DNA"/>
</dbReference>
<feature type="transmembrane region" description="Helical" evidence="1">
    <location>
        <begin position="109"/>
        <end position="130"/>
    </location>
</feature>
<keyword evidence="3" id="KW-1185">Reference proteome</keyword>
<gene>
    <name evidence="2" type="ORF">SAMN04487945_2822</name>
</gene>
<evidence type="ECO:0000313" key="3">
    <source>
        <dbReference type="Proteomes" id="UP000198518"/>
    </source>
</evidence>